<dbReference type="Gene3D" id="3.40.50.300">
    <property type="entry name" value="P-loop containing nucleotide triphosphate hydrolases"/>
    <property type="match status" value="1"/>
</dbReference>
<dbReference type="EMBL" id="JAULUE010002067">
    <property type="protein sequence ID" value="KAK5876305.1"/>
    <property type="molecule type" value="Genomic_DNA"/>
</dbReference>
<evidence type="ECO:0000313" key="2">
    <source>
        <dbReference type="Proteomes" id="UP001335648"/>
    </source>
</evidence>
<keyword evidence="2" id="KW-1185">Reference proteome</keyword>
<dbReference type="PANTHER" id="PTHR46532:SF11">
    <property type="entry name" value="DYNEIN AXONEMAL HEAVY CHAIN 12"/>
    <property type="match status" value="1"/>
</dbReference>
<sequence length="103" mass="11888">MRALRPECMAYAIRDFVEEKLGSTYVIGRSLDFALSFEESGPATPMFFILSPGVDPLKDMEKHRKRLGYTFDNKNFHNVSWVRGRRWWLSRPSTWQLGAATGS</sequence>
<dbReference type="GO" id="GO:0007018">
    <property type="term" value="P:microtubule-based movement"/>
    <property type="evidence" value="ECO:0007669"/>
    <property type="project" value="InterPro"/>
</dbReference>
<name>A0AAN8B0T5_9TELE</name>
<dbReference type="Proteomes" id="UP001335648">
    <property type="component" value="Unassembled WGS sequence"/>
</dbReference>
<reference evidence="1 2" key="1">
    <citation type="journal article" date="2023" name="Mol. Biol. Evol.">
        <title>Genomics of Secondarily Temperate Adaptation in the Only Non-Antarctic Icefish.</title>
        <authorList>
            <person name="Rivera-Colon A.G."/>
            <person name="Rayamajhi N."/>
            <person name="Minhas B.F."/>
            <person name="Madrigal G."/>
            <person name="Bilyk K.T."/>
            <person name="Yoon V."/>
            <person name="Hune M."/>
            <person name="Gregory S."/>
            <person name="Cheng C.H.C."/>
            <person name="Catchen J.M."/>
        </authorList>
    </citation>
    <scope>NUCLEOTIDE SEQUENCE [LARGE SCALE GENOMIC DNA]</scope>
    <source>
        <strain evidence="1">JC2023a</strain>
    </source>
</reference>
<dbReference type="AlphaFoldDB" id="A0AAN8B0T5"/>
<dbReference type="GO" id="GO:0051959">
    <property type="term" value="F:dynein light intermediate chain binding"/>
    <property type="evidence" value="ECO:0007669"/>
    <property type="project" value="InterPro"/>
</dbReference>
<dbReference type="InterPro" id="IPR026983">
    <property type="entry name" value="DHC"/>
</dbReference>
<gene>
    <name evidence="1" type="ORF">CesoFtcFv8_025672</name>
</gene>
<dbReference type="PANTHER" id="PTHR46532">
    <property type="entry name" value="MALE FERTILITY FACTOR KL5"/>
    <property type="match status" value="1"/>
</dbReference>
<evidence type="ECO:0000313" key="1">
    <source>
        <dbReference type="EMBL" id="KAK5876305.1"/>
    </source>
</evidence>
<proteinExistence type="predicted"/>
<protein>
    <submittedName>
        <fullName evidence="1">Uncharacterized protein</fullName>
    </submittedName>
</protein>
<dbReference type="GO" id="GO:0045505">
    <property type="term" value="F:dynein intermediate chain binding"/>
    <property type="evidence" value="ECO:0007669"/>
    <property type="project" value="InterPro"/>
</dbReference>
<dbReference type="InterPro" id="IPR027417">
    <property type="entry name" value="P-loop_NTPase"/>
</dbReference>
<comment type="caution">
    <text evidence="1">The sequence shown here is derived from an EMBL/GenBank/DDBJ whole genome shotgun (WGS) entry which is preliminary data.</text>
</comment>
<dbReference type="GO" id="GO:0005858">
    <property type="term" value="C:axonemal dynein complex"/>
    <property type="evidence" value="ECO:0007669"/>
    <property type="project" value="TreeGrafter"/>
</dbReference>
<organism evidence="1 2">
    <name type="scientific">Champsocephalus esox</name>
    <name type="common">pike icefish</name>
    <dbReference type="NCBI Taxonomy" id="159716"/>
    <lineage>
        <taxon>Eukaryota</taxon>
        <taxon>Metazoa</taxon>
        <taxon>Chordata</taxon>
        <taxon>Craniata</taxon>
        <taxon>Vertebrata</taxon>
        <taxon>Euteleostomi</taxon>
        <taxon>Actinopterygii</taxon>
        <taxon>Neopterygii</taxon>
        <taxon>Teleostei</taxon>
        <taxon>Neoteleostei</taxon>
        <taxon>Acanthomorphata</taxon>
        <taxon>Eupercaria</taxon>
        <taxon>Perciformes</taxon>
        <taxon>Notothenioidei</taxon>
        <taxon>Channichthyidae</taxon>
        <taxon>Champsocephalus</taxon>
    </lineage>
</organism>
<accession>A0AAN8B0T5</accession>